<dbReference type="RefSeq" id="WP_407329331.1">
    <property type="nucleotide sequence ID" value="NZ_CP136865.1"/>
</dbReference>
<keyword evidence="2" id="KW-1133">Transmembrane helix</keyword>
<reference evidence="3 4" key="1">
    <citation type="submission" date="2023-10" db="EMBL/GenBank/DDBJ databases">
        <title>Two novel species belonging to the OM43/NOR5 clade.</title>
        <authorList>
            <person name="Park M."/>
        </authorList>
    </citation>
    <scope>NUCLEOTIDE SEQUENCE [LARGE SCALE GENOMIC DNA]</scope>
    <source>
        <strain evidence="3 4">IMCC45268</strain>
    </source>
</reference>
<keyword evidence="2" id="KW-0472">Membrane</keyword>
<dbReference type="PANTHER" id="PTHR30386:SF27">
    <property type="entry name" value="MEMBRANE FUSION PROTEIN (MFP) FAMILY PROTEIN"/>
    <property type="match status" value="1"/>
</dbReference>
<dbReference type="Proteomes" id="UP001626549">
    <property type="component" value="Chromosome"/>
</dbReference>
<gene>
    <name evidence="3" type="ORF">R0137_06005</name>
</gene>
<dbReference type="InterPro" id="IPR050739">
    <property type="entry name" value="MFP"/>
</dbReference>
<dbReference type="Gene3D" id="2.40.50.100">
    <property type="match status" value="1"/>
</dbReference>
<evidence type="ECO:0000256" key="1">
    <source>
        <dbReference type="SAM" id="Coils"/>
    </source>
</evidence>
<proteinExistence type="predicted"/>
<dbReference type="Gene3D" id="1.10.287.470">
    <property type="entry name" value="Helix hairpin bin"/>
    <property type="match status" value="1"/>
</dbReference>
<dbReference type="PANTHER" id="PTHR30386">
    <property type="entry name" value="MEMBRANE FUSION SUBUNIT OF EMRAB-TOLC MULTIDRUG EFFLUX PUMP"/>
    <property type="match status" value="1"/>
</dbReference>
<name>A0ABZ0IF13_9GAMM</name>
<keyword evidence="2" id="KW-0812">Transmembrane</keyword>
<dbReference type="EMBL" id="CP136865">
    <property type="protein sequence ID" value="WOJ98127.1"/>
    <property type="molecule type" value="Genomic_DNA"/>
</dbReference>
<evidence type="ECO:0000313" key="4">
    <source>
        <dbReference type="Proteomes" id="UP001626549"/>
    </source>
</evidence>
<dbReference type="SUPFAM" id="SSF111369">
    <property type="entry name" value="HlyD-like secretion proteins"/>
    <property type="match status" value="1"/>
</dbReference>
<evidence type="ECO:0000313" key="3">
    <source>
        <dbReference type="EMBL" id="WOJ98127.1"/>
    </source>
</evidence>
<sequence length="345" mass="38253">MPVFNYHNEKFTALNAIGIPRVARAVGFGLLFFFVAVGLFLTFVPWVQTASGPGNVTALNPNDRMQEINALVPGRIQEWYVRDGSRVKVGDPIVRIVDNDPKLLERLQAERGQVLAKLTAAETALEIAQIDKRRMENLFDEGLSARREFEQARIRVEQLRADVASAAAELSRVDVNLSRQSVQIVRAPRDGTILRVNAGDAATFISAGQVVATFVPDNAERAIEMYVDGRDIALVRDGAKVRIQFEGWPVIQISGWPSVAVGTFSGHVIAIDPTAQSSGRFRILVEEDEDTGTAWPDRRFVRFGSKARGWVLLEEVSVGYEIWRQLNNFPPNFPGQGDPLVMPSQ</sequence>
<keyword evidence="1" id="KW-0175">Coiled coil</keyword>
<feature type="coiled-coil region" evidence="1">
    <location>
        <begin position="104"/>
        <end position="169"/>
    </location>
</feature>
<accession>A0ABZ0IF13</accession>
<keyword evidence="4" id="KW-1185">Reference proteome</keyword>
<feature type="transmembrane region" description="Helical" evidence="2">
    <location>
        <begin position="25"/>
        <end position="47"/>
    </location>
</feature>
<organism evidence="3 4">
    <name type="scientific">Congregibacter brevis</name>
    <dbReference type="NCBI Taxonomy" id="3081201"/>
    <lineage>
        <taxon>Bacteria</taxon>
        <taxon>Pseudomonadati</taxon>
        <taxon>Pseudomonadota</taxon>
        <taxon>Gammaproteobacteria</taxon>
        <taxon>Cellvibrionales</taxon>
        <taxon>Halieaceae</taxon>
        <taxon>Congregibacter</taxon>
    </lineage>
</organism>
<protein>
    <submittedName>
        <fullName evidence="3">HlyD family efflux transporter periplasmic adaptor subunit</fullName>
    </submittedName>
</protein>
<evidence type="ECO:0000256" key="2">
    <source>
        <dbReference type="SAM" id="Phobius"/>
    </source>
</evidence>